<keyword evidence="1" id="KW-0472">Membrane</keyword>
<name>A0ABS4KHQ4_9FIRM</name>
<keyword evidence="3" id="KW-1185">Reference proteome</keyword>
<comment type="caution">
    <text evidence="2">The sequence shown here is derived from an EMBL/GenBank/DDBJ whole genome shotgun (WGS) entry which is preliminary data.</text>
</comment>
<organism evidence="2 3">
    <name type="scientific">Acetoanaerobium pronyense</name>
    <dbReference type="NCBI Taxonomy" id="1482736"/>
    <lineage>
        <taxon>Bacteria</taxon>
        <taxon>Bacillati</taxon>
        <taxon>Bacillota</taxon>
        <taxon>Clostridia</taxon>
        <taxon>Peptostreptococcales</taxon>
        <taxon>Filifactoraceae</taxon>
        <taxon>Acetoanaerobium</taxon>
    </lineage>
</organism>
<gene>
    <name evidence="2" type="ORF">J2Z35_001108</name>
</gene>
<evidence type="ECO:0000313" key="3">
    <source>
        <dbReference type="Proteomes" id="UP001314903"/>
    </source>
</evidence>
<dbReference type="Proteomes" id="UP001314903">
    <property type="component" value="Unassembled WGS sequence"/>
</dbReference>
<dbReference type="EMBL" id="JAGGLI010000009">
    <property type="protein sequence ID" value="MBP2027314.1"/>
    <property type="molecule type" value="Genomic_DNA"/>
</dbReference>
<keyword evidence="1" id="KW-0812">Transmembrane</keyword>
<reference evidence="2 3" key="1">
    <citation type="submission" date="2021-03" db="EMBL/GenBank/DDBJ databases">
        <title>Genomic Encyclopedia of Type Strains, Phase IV (KMG-IV): sequencing the most valuable type-strain genomes for metagenomic binning, comparative biology and taxonomic classification.</title>
        <authorList>
            <person name="Goeker M."/>
        </authorList>
    </citation>
    <scope>NUCLEOTIDE SEQUENCE [LARGE SCALE GENOMIC DNA]</scope>
    <source>
        <strain evidence="2 3">DSM 27512</strain>
    </source>
</reference>
<protein>
    <submittedName>
        <fullName evidence="2">Uncharacterized protein</fullName>
    </submittedName>
</protein>
<proteinExistence type="predicted"/>
<feature type="transmembrane region" description="Helical" evidence="1">
    <location>
        <begin position="17"/>
        <end position="35"/>
    </location>
</feature>
<keyword evidence="1" id="KW-1133">Transmembrane helix</keyword>
<evidence type="ECO:0000313" key="2">
    <source>
        <dbReference type="EMBL" id="MBP2027314.1"/>
    </source>
</evidence>
<accession>A0ABS4KHQ4</accession>
<feature type="transmembrane region" description="Helical" evidence="1">
    <location>
        <begin position="56"/>
        <end position="78"/>
    </location>
</feature>
<sequence length="87" mass="10817">MKKYIKNFIKKGNKYQIFLYHAITNFIFIFGIFYFNQHMRRHYLFKIFGQLPKPNYYIMGFLFIAVFFTIVAYGIFIYEYYAKNEKE</sequence>
<evidence type="ECO:0000256" key="1">
    <source>
        <dbReference type="SAM" id="Phobius"/>
    </source>
</evidence>